<protein>
    <submittedName>
        <fullName evidence="3">Extracellular solute-binding protein</fullName>
    </submittedName>
</protein>
<feature type="signal peptide" evidence="2">
    <location>
        <begin position="1"/>
        <end position="31"/>
    </location>
</feature>
<sequence>MKKLHKKGAALTLALALLTALLAACSGGNNAKSGNEGGGSASSPAASASEEWQKTAPGSGGQALPVTQQLKEYTFMARELGGVPFKDSFVVLPELERRTNVKLNLIKVPESNYGDKLNVVMASGELPDLIAGVNINVANEFGPKGLFLNLWDYIDIMPNMKKAFETYPEFNDYKYSDTELYQVLNQCAPDSDPQGFGFYKQIPMIRTDVLKTLNLEAPKTFDELRDTLVRIKEAYPDSRPWISDGRGFEFLQQVLAGWNGKILEPNYYYSAFDPEAGQWGFAPEQEGFKELVEYMHGLYADGLLDNEFFLTNNSQSTERAVNDKGFFYYSYWNNSATMTLRGQENGNPNFLMSGILPIVKDGPSAAVVRNACSNFSAVNAKVSDPEPLLKALDYWLYSQDGTMLANAGIEGVNFVWEEDQKIYKLVDPKLEKPDNETHKAEFGVRYDFMTGLRPDHFDIHNKLEDPDNDMYHQQFLLYKDHAISPGPVKIFKDPEDSNTMSEIGVPIRDYVEQQFIKFVMGAANMSTWDQFIETCKKMGSDKMIELLNK</sequence>
<feature type="compositionally biased region" description="Low complexity" evidence="1">
    <location>
        <begin position="41"/>
        <end position="50"/>
    </location>
</feature>
<dbReference type="PROSITE" id="PS51257">
    <property type="entry name" value="PROKAR_LIPOPROTEIN"/>
    <property type="match status" value="1"/>
</dbReference>
<evidence type="ECO:0000256" key="1">
    <source>
        <dbReference type="SAM" id="MobiDB-lite"/>
    </source>
</evidence>
<feature type="region of interest" description="Disordered" evidence="1">
    <location>
        <begin position="32"/>
        <end position="63"/>
    </location>
</feature>
<dbReference type="SUPFAM" id="SSF53850">
    <property type="entry name" value="Periplasmic binding protein-like II"/>
    <property type="match status" value="1"/>
</dbReference>
<proteinExistence type="predicted"/>
<comment type="caution">
    <text evidence="3">The sequence shown here is derived from an EMBL/GenBank/DDBJ whole genome shotgun (WGS) entry which is preliminary data.</text>
</comment>
<dbReference type="RefSeq" id="WP_378047860.1">
    <property type="nucleotide sequence ID" value="NZ_JBHMDN010000015.1"/>
</dbReference>
<accession>A0ABW2FDL1</accession>
<organism evidence="3 4">
    <name type="scientific">Cohnella cellulosilytica</name>
    <dbReference type="NCBI Taxonomy" id="986710"/>
    <lineage>
        <taxon>Bacteria</taxon>
        <taxon>Bacillati</taxon>
        <taxon>Bacillota</taxon>
        <taxon>Bacilli</taxon>
        <taxon>Bacillales</taxon>
        <taxon>Paenibacillaceae</taxon>
        <taxon>Cohnella</taxon>
    </lineage>
</organism>
<evidence type="ECO:0000313" key="3">
    <source>
        <dbReference type="EMBL" id="MFC7151328.1"/>
    </source>
</evidence>
<dbReference type="Proteomes" id="UP001596378">
    <property type="component" value="Unassembled WGS sequence"/>
</dbReference>
<gene>
    <name evidence="3" type="ORF">ACFQMJ_22555</name>
</gene>
<keyword evidence="2" id="KW-0732">Signal</keyword>
<dbReference type="InterPro" id="IPR006059">
    <property type="entry name" value="SBP"/>
</dbReference>
<reference evidence="4" key="1">
    <citation type="journal article" date="2019" name="Int. J. Syst. Evol. Microbiol.">
        <title>The Global Catalogue of Microorganisms (GCM) 10K type strain sequencing project: providing services to taxonomists for standard genome sequencing and annotation.</title>
        <authorList>
            <consortium name="The Broad Institute Genomics Platform"/>
            <consortium name="The Broad Institute Genome Sequencing Center for Infectious Disease"/>
            <person name="Wu L."/>
            <person name="Ma J."/>
        </authorList>
    </citation>
    <scope>NUCLEOTIDE SEQUENCE [LARGE SCALE GENOMIC DNA]</scope>
    <source>
        <strain evidence="4">KCTC 12907</strain>
    </source>
</reference>
<feature type="chain" id="PRO_5046950857" evidence="2">
    <location>
        <begin position="32"/>
        <end position="549"/>
    </location>
</feature>
<dbReference type="Pfam" id="PF01547">
    <property type="entry name" value="SBP_bac_1"/>
    <property type="match status" value="1"/>
</dbReference>
<name>A0ABW2FDL1_9BACL</name>
<evidence type="ECO:0000256" key="2">
    <source>
        <dbReference type="SAM" id="SignalP"/>
    </source>
</evidence>
<dbReference type="InterPro" id="IPR050490">
    <property type="entry name" value="Bact_solute-bd_prot1"/>
</dbReference>
<evidence type="ECO:0000313" key="4">
    <source>
        <dbReference type="Proteomes" id="UP001596378"/>
    </source>
</evidence>
<dbReference type="PANTHER" id="PTHR43649">
    <property type="entry name" value="ARABINOSE-BINDING PROTEIN-RELATED"/>
    <property type="match status" value="1"/>
</dbReference>
<keyword evidence="4" id="KW-1185">Reference proteome</keyword>
<dbReference type="PANTHER" id="PTHR43649:SF12">
    <property type="entry name" value="DIACETYLCHITOBIOSE BINDING PROTEIN DASA"/>
    <property type="match status" value="1"/>
</dbReference>
<dbReference type="EMBL" id="JBHTAI010000015">
    <property type="protein sequence ID" value="MFC7151328.1"/>
    <property type="molecule type" value="Genomic_DNA"/>
</dbReference>
<dbReference type="Gene3D" id="3.40.190.10">
    <property type="entry name" value="Periplasmic binding protein-like II"/>
    <property type="match status" value="2"/>
</dbReference>